<protein>
    <submittedName>
        <fullName evidence="3">Tripartite tricarboxylate transporter substrate binding protein</fullName>
    </submittedName>
</protein>
<evidence type="ECO:0000313" key="3">
    <source>
        <dbReference type="EMBL" id="UYG53487.1"/>
    </source>
</evidence>
<evidence type="ECO:0000256" key="2">
    <source>
        <dbReference type="SAM" id="SignalP"/>
    </source>
</evidence>
<dbReference type="EMBL" id="CP106882">
    <property type="protein sequence ID" value="UYG53487.1"/>
    <property type="molecule type" value="Genomic_DNA"/>
</dbReference>
<dbReference type="PIRSF" id="PIRSF017082">
    <property type="entry name" value="YflP"/>
    <property type="match status" value="1"/>
</dbReference>
<dbReference type="PANTHER" id="PTHR42928:SF5">
    <property type="entry name" value="BLR1237 PROTEIN"/>
    <property type="match status" value="1"/>
</dbReference>
<dbReference type="CDD" id="cd13578">
    <property type="entry name" value="PBP2_Bug27"/>
    <property type="match status" value="1"/>
</dbReference>
<evidence type="ECO:0000256" key="1">
    <source>
        <dbReference type="ARBA" id="ARBA00006987"/>
    </source>
</evidence>
<dbReference type="SUPFAM" id="SSF53850">
    <property type="entry name" value="Periplasmic binding protein-like II"/>
    <property type="match status" value="1"/>
</dbReference>
<sequence length="319" mass="33483">MKRVFACLAGVVLFGAAGWAHAAYPEKPVTIVVGFPPGGASDVITRLVANQMQVALKQPFVVKNQPGANGNIASEAVAKAAPDGYTLMLGSIANAINGSLLKNMQHDARKAFIPVVQFQSSPSVLVVNPSVPAKSLKELVALAKAKPGMSYASNGTGSSPHLAAELLKQREGIDLLHVAYKGAAPAMTDVIAGHVQVAFLTALSAIPSMQGGSLRPLAVASAKRLPEIPDVPTMQEAGMPDFIVESWNGLFAPAGTPAEVVRVLNRTVNDILQEPGMRKRIQDMASFPAGGTPQQFKALLDSETLKWAEVVQKGNIQPD</sequence>
<dbReference type="RefSeq" id="WP_231043647.1">
    <property type="nucleotide sequence ID" value="NZ_CP106882.1"/>
</dbReference>
<reference evidence="3" key="1">
    <citation type="submission" date="2022-09" db="EMBL/GenBank/DDBJ databases">
        <title>The complete genome of Acidovorax sp. 5MLIR.</title>
        <authorList>
            <person name="Liu L."/>
            <person name="Yue J."/>
            <person name="Yang F."/>
            <person name="Yuan J."/>
            <person name="Li L."/>
        </authorList>
    </citation>
    <scope>NUCLEOTIDE SEQUENCE</scope>
    <source>
        <strain evidence="3">5MLIR</strain>
        <plasmid evidence="3">unnamed1</plasmid>
    </source>
</reference>
<evidence type="ECO:0000313" key="4">
    <source>
        <dbReference type="Proteomes" id="UP001162800"/>
    </source>
</evidence>
<feature type="signal peptide" evidence="2">
    <location>
        <begin position="1"/>
        <end position="22"/>
    </location>
</feature>
<dbReference type="Gene3D" id="3.40.190.150">
    <property type="entry name" value="Bordetella uptake gene, domain 1"/>
    <property type="match status" value="1"/>
</dbReference>
<keyword evidence="4" id="KW-1185">Reference proteome</keyword>
<dbReference type="InterPro" id="IPR005064">
    <property type="entry name" value="BUG"/>
</dbReference>
<feature type="chain" id="PRO_5045071670" evidence="2">
    <location>
        <begin position="23"/>
        <end position="319"/>
    </location>
</feature>
<gene>
    <name evidence="3" type="ORF">M9799_19155</name>
</gene>
<organism evidence="3 4">
    <name type="scientific">Comamonas endophytica</name>
    <dbReference type="NCBI Taxonomy" id="2949090"/>
    <lineage>
        <taxon>Bacteria</taxon>
        <taxon>Pseudomonadati</taxon>
        <taxon>Pseudomonadota</taxon>
        <taxon>Betaproteobacteria</taxon>
        <taxon>Burkholderiales</taxon>
        <taxon>Comamonadaceae</taxon>
        <taxon>Comamonas</taxon>
    </lineage>
</organism>
<dbReference type="Pfam" id="PF03401">
    <property type="entry name" value="TctC"/>
    <property type="match status" value="1"/>
</dbReference>
<keyword evidence="2" id="KW-0732">Signal</keyword>
<comment type="similarity">
    <text evidence="1">Belongs to the UPF0065 (bug) family.</text>
</comment>
<keyword evidence="3" id="KW-0614">Plasmid</keyword>
<dbReference type="PANTHER" id="PTHR42928">
    <property type="entry name" value="TRICARBOXYLATE-BINDING PROTEIN"/>
    <property type="match status" value="1"/>
</dbReference>
<proteinExistence type="inferred from homology"/>
<accession>A0ABY6GEG2</accession>
<dbReference type="InterPro" id="IPR042100">
    <property type="entry name" value="Bug_dom1"/>
</dbReference>
<dbReference type="Gene3D" id="3.40.190.10">
    <property type="entry name" value="Periplasmic binding protein-like II"/>
    <property type="match status" value="1"/>
</dbReference>
<dbReference type="Proteomes" id="UP001162800">
    <property type="component" value="Plasmid unnamed1"/>
</dbReference>
<name>A0ABY6GEG2_9BURK</name>
<geneLocation type="plasmid" evidence="3 4">
    <name>unnamed1</name>
</geneLocation>